<dbReference type="AlphaFoldDB" id="A0A926IKM0"/>
<evidence type="ECO:0000256" key="4">
    <source>
        <dbReference type="ARBA" id="ARBA00022679"/>
    </source>
</evidence>
<dbReference type="InterPro" id="IPR036097">
    <property type="entry name" value="HisK_dim/P_sf"/>
</dbReference>
<organism evidence="9 10">
    <name type="scientific">Jilunia laotingensis</name>
    <dbReference type="NCBI Taxonomy" id="2763675"/>
    <lineage>
        <taxon>Bacteria</taxon>
        <taxon>Pseudomonadati</taxon>
        <taxon>Bacteroidota</taxon>
        <taxon>Bacteroidia</taxon>
        <taxon>Bacteroidales</taxon>
        <taxon>Bacteroidaceae</taxon>
        <taxon>Jilunia</taxon>
    </lineage>
</organism>
<evidence type="ECO:0000256" key="2">
    <source>
        <dbReference type="ARBA" id="ARBA00012438"/>
    </source>
</evidence>
<evidence type="ECO:0000259" key="8">
    <source>
        <dbReference type="PROSITE" id="PS50109"/>
    </source>
</evidence>
<gene>
    <name evidence="9" type="ORF">H8744_12535</name>
</gene>
<dbReference type="FunFam" id="1.10.287.130:FF:000001">
    <property type="entry name" value="Two-component sensor histidine kinase"/>
    <property type="match status" value="1"/>
</dbReference>
<dbReference type="PROSITE" id="PS50109">
    <property type="entry name" value="HIS_KIN"/>
    <property type="match status" value="1"/>
</dbReference>
<keyword evidence="3" id="KW-0597">Phosphoprotein</keyword>
<evidence type="ECO:0000256" key="1">
    <source>
        <dbReference type="ARBA" id="ARBA00000085"/>
    </source>
</evidence>
<evidence type="ECO:0000256" key="6">
    <source>
        <dbReference type="ARBA" id="ARBA00023012"/>
    </source>
</evidence>
<dbReference type="InterPro" id="IPR003661">
    <property type="entry name" value="HisK_dim/P_dom"/>
</dbReference>
<dbReference type="InterPro" id="IPR050736">
    <property type="entry name" value="Sensor_HK_Regulatory"/>
</dbReference>
<comment type="catalytic activity">
    <reaction evidence="1">
        <text>ATP + protein L-histidine = ADP + protein N-phospho-L-histidine.</text>
        <dbReference type="EC" id="2.7.13.3"/>
    </reaction>
</comment>
<dbReference type="RefSeq" id="WP_262435160.1">
    <property type="nucleotide sequence ID" value="NZ_JACRTF010000001.1"/>
</dbReference>
<dbReference type="PANTHER" id="PTHR43711:SF31">
    <property type="entry name" value="HISTIDINE KINASE"/>
    <property type="match status" value="1"/>
</dbReference>
<dbReference type="InterPro" id="IPR005467">
    <property type="entry name" value="His_kinase_dom"/>
</dbReference>
<protein>
    <recommendedName>
        <fullName evidence="2">histidine kinase</fullName>
        <ecNumber evidence="2">2.7.13.3</ecNumber>
    </recommendedName>
</protein>
<dbReference type="SUPFAM" id="SSF55874">
    <property type="entry name" value="ATPase domain of HSP90 chaperone/DNA topoisomerase II/histidine kinase"/>
    <property type="match status" value="1"/>
</dbReference>
<keyword evidence="7" id="KW-0812">Transmembrane</keyword>
<dbReference type="InterPro" id="IPR036890">
    <property type="entry name" value="HATPase_C_sf"/>
</dbReference>
<dbReference type="PANTHER" id="PTHR43711">
    <property type="entry name" value="TWO-COMPONENT HISTIDINE KINASE"/>
    <property type="match status" value="1"/>
</dbReference>
<evidence type="ECO:0000256" key="5">
    <source>
        <dbReference type="ARBA" id="ARBA00022777"/>
    </source>
</evidence>
<keyword evidence="10" id="KW-1185">Reference proteome</keyword>
<keyword evidence="4" id="KW-0808">Transferase</keyword>
<keyword evidence="7" id="KW-1133">Transmembrane helix</keyword>
<evidence type="ECO:0000256" key="7">
    <source>
        <dbReference type="SAM" id="Phobius"/>
    </source>
</evidence>
<keyword evidence="5 9" id="KW-0418">Kinase</keyword>
<dbReference type="EMBL" id="JACRTF010000001">
    <property type="protein sequence ID" value="MBC8594057.1"/>
    <property type="molecule type" value="Genomic_DNA"/>
</dbReference>
<dbReference type="PRINTS" id="PR00344">
    <property type="entry name" value="BCTRLSENSOR"/>
</dbReference>
<dbReference type="CDD" id="cd00082">
    <property type="entry name" value="HisKA"/>
    <property type="match status" value="1"/>
</dbReference>
<feature type="transmembrane region" description="Helical" evidence="7">
    <location>
        <begin position="355"/>
        <end position="379"/>
    </location>
</feature>
<dbReference type="EC" id="2.7.13.3" evidence="2"/>
<dbReference type="Pfam" id="PF02518">
    <property type="entry name" value="HATPase_c"/>
    <property type="match status" value="1"/>
</dbReference>
<feature type="domain" description="Histidine kinase" evidence="8">
    <location>
        <begin position="533"/>
        <end position="747"/>
    </location>
</feature>
<dbReference type="Pfam" id="PF00512">
    <property type="entry name" value="HisKA"/>
    <property type="match status" value="1"/>
</dbReference>
<dbReference type="InterPro" id="IPR003594">
    <property type="entry name" value="HATPase_dom"/>
</dbReference>
<dbReference type="Proteomes" id="UP000651085">
    <property type="component" value="Unassembled WGS sequence"/>
</dbReference>
<dbReference type="SMART" id="SM00387">
    <property type="entry name" value="HATPase_c"/>
    <property type="match status" value="1"/>
</dbReference>
<dbReference type="GO" id="GO:0000155">
    <property type="term" value="F:phosphorelay sensor kinase activity"/>
    <property type="evidence" value="ECO:0007669"/>
    <property type="project" value="InterPro"/>
</dbReference>
<dbReference type="InterPro" id="IPR004358">
    <property type="entry name" value="Sig_transdc_His_kin-like_C"/>
</dbReference>
<evidence type="ECO:0000313" key="9">
    <source>
        <dbReference type="EMBL" id="MBC8594057.1"/>
    </source>
</evidence>
<accession>A0A926IKM0</accession>
<dbReference type="Gene3D" id="3.40.50.2300">
    <property type="match status" value="2"/>
</dbReference>
<comment type="caution">
    <text evidence="9">The sequence shown here is derived from an EMBL/GenBank/DDBJ whole genome shotgun (WGS) entry which is preliminary data.</text>
</comment>
<evidence type="ECO:0000256" key="3">
    <source>
        <dbReference type="ARBA" id="ARBA00022553"/>
    </source>
</evidence>
<evidence type="ECO:0000313" key="10">
    <source>
        <dbReference type="Proteomes" id="UP000651085"/>
    </source>
</evidence>
<dbReference type="SUPFAM" id="SSF47384">
    <property type="entry name" value="Homodimeric domain of signal transducing histidine kinase"/>
    <property type="match status" value="1"/>
</dbReference>
<dbReference type="Gene3D" id="1.10.287.130">
    <property type="match status" value="1"/>
</dbReference>
<keyword evidence="7" id="KW-0472">Membrane</keyword>
<proteinExistence type="predicted"/>
<dbReference type="Gene3D" id="3.30.565.10">
    <property type="entry name" value="Histidine kinase-like ATPase, C-terminal domain"/>
    <property type="match status" value="1"/>
</dbReference>
<name>A0A926IKM0_9BACT</name>
<reference evidence="9" key="1">
    <citation type="submission" date="2020-08" db="EMBL/GenBank/DDBJ databases">
        <title>Genome public.</title>
        <authorList>
            <person name="Liu C."/>
            <person name="Sun Q."/>
        </authorList>
    </citation>
    <scope>NUCLEOTIDE SEQUENCE</scope>
    <source>
        <strain evidence="9">N12</strain>
    </source>
</reference>
<dbReference type="SMART" id="SM00388">
    <property type="entry name" value="HisKA"/>
    <property type="match status" value="1"/>
</dbReference>
<sequence>MNKIYLNLIYLMTLQLLVLINSGCTEKEEHRVLVIHSYEYSYAAYPDFNILIKKAFKDKGIEADIRTVYLDCESHQEQEELDRMRMLLDSLGDWKPEIILVNEDQATYSLLKCGHPLPKQIPVVFAGVNYPNWELIKQYPNVTGFHDKIDYNKTLDVGLELLGKNIMLFTILDYTYLDQAIRADMKEQFRGRKVVGLAHLEFKRQKRDSMRKEGYVYFESIRARVVDASPGGFIWLLSKYVENRCYVQLKRDFTTVNIGNICASPSITAINEAFGYGEKLLGGYITPLNVQISEEVGEAVGILHGTSPGAIPVRESKKVYQIDWNVMQQLHISKKAIPAKYEIINMPFKERYNGLWMTLIVFIVVLLGSIISALAFLYWREQKRKKMALYALEDEKETLALSIEGGNTFAWKLQDDLIVLENAYWKWLGKKTRKVDIDELRNYIHPDHQELFKINKKNLALAKKKIVRLKCDFNGQGYQWWEFRYTTTQLANGQLKTAGLLLNIQEIKDREQELEDARRLAEKAELKQSFLANMSHEIRTPLNAIVGFSNILAMEDELDEADKTEYIDTINRNSELLLKLINDILELSRMESGNMTFQMEKCNVAGLVDKVYMTHKVLIPSYLEFIEERDDTPMEIEVDNDRLTQVLTNFLNNASKFTKEGYIKLGYCFVPEENQVRIYVEDSGIGIPKEEQHIIFSRFYKQNEFAQGTGLGLSICQVIVEKSHGSIELWSELGKGSRFTVVLPCHVIS</sequence>
<keyword evidence="6" id="KW-0902">Two-component regulatory system</keyword>